<reference evidence="1 2" key="1">
    <citation type="journal article" date="2009" name="PLoS ONE">
        <title>Methylobacterium genome sequences: a reference blueprint to investigate microbial metabolism of C1 compounds from natural and industrial sources.</title>
        <authorList>
            <person name="Vuilleumier S."/>
            <person name="Chistoserdova L."/>
            <person name="Lee M.-C."/>
            <person name="Bringel F."/>
            <person name="Lajus A."/>
            <person name="Zhou Y."/>
            <person name="Gourion B."/>
            <person name="Barbe V."/>
            <person name="Chang J."/>
            <person name="Cruveiller S."/>
            <person name="Dossat C."/>
            <person name="Gillett W."/>
            <person name="Gruffaz C."/>
            <person name="Haugen E."/>
            <person name="Hourcade E."/>
            <person name="Levy R."/>
            <person name="Mangenot S."/>
            <person name="Muller E."/>
            <person name="Nadalig T."/>
            <person name="Pagni M."/>
            <person name="Penny C."/>
            <person name="Peyraud R."/>
            <person name="Robinson D.G."/>
            <person name="Roche D."/>
            <person name="Rouy Z."/>
            <person name="Saenampechek C."/>
            <person name="Salvignol G."/>
            <person name="Vallenet D."/>
            <person name="Wu Z."/>
            <person name="Marx C.J."/>
            <person name="Vorholt J.A."/>
            <person name="Olson M.V."/>
            <person name="Kaul R."/>
            <person name="Weissenbach J."/>
            <person name="Medigue C."/>
            <person name="Lidstrom M.E."/>
        </authorList>
    </citation>
    <scope>NUCLEOTIDE SEQUENCE [LARGE SCALE GENOMIC DNA]</scope>
    <source>
        <strain evidence="2">ATCC 14718 / DSM 1338 / JCM 2805 / NCIMB 9133 / AM1</strain>
    </source>
</reference>
<dbReference type="AlphaFoldDB" id="C5B4A8"/>
<keyword evidence="2" id="KW-1185">Reference proteome</keyword>
<protein>
    <submittedName>
        <fullName evidence="1">Uncharacterized protein</fullName>
    </submittedName>
</protein>
<dbReference type="HOGENOM" id="CLU_686663_0_0_5"/>
<dbReference type="KEGG" id="mea:Mex_2p0438"/>
<geneLocation type="plasmid" evidence="1 2">
    <name>megaplasmid</name>
</geneLocation>
<sequence length="436" mass="46979">MTDPAYEAGRNVLGPVIARFVRDLRLQAGAAGPPGEVALLFCARGGLRLRLAYETGVRALGMDVGGHVADLMVSRLMAAKATLGRTPYAVDVFLKECAGRTLDEAAVLLLPPHLAGLDLGPALRGRPVDRQGLQALLEGEGAACAAVRAEVGDQASAFAAHLAQASAGRRRLMLVDTGLYGGTMRLLEEGFPDAEWSCSMVGRSNHSGADAPHFRRTTGVLFEADRTVGHRPASALLRHWHLVEGLFEPALPSVRRLARAADGTIVSNLQVPDWQDVVAARGNAQFDGVMDHLASLRPSDLLTLDAAADRAERVLARMILRPSHADVAALAIAPRSFDFGRDGASLVLRPTEGAGLRERVWSVRHSLWREGQIRLVVPCPGLALRAFAVGRWLFEILPGGRRGMDGIRTRLRRRLAARTRRQGPAEAMRPRIVNPS</sequence>
<dbReference type="OrthoDB" id="9816564at2"/>
<evidence type="ECO:0000313" key="2">
    <source>
        <dbReference type="Proteomes" id="UP000009081"/>
    </source>
</evidence>
<dbReference type="Proteomes" id="UP000009081">
    <property type="component" value="Plasmid megaplasmid"/>
</dbReference>
<dbReference type="EMBL" id="CP001511">
    <property type="protein sequence ID" value="ACS43290.1"/>
    <property type="molecule type" value="Genomic_DNA"/>
</dbReference>
<proteinExistence type="predicted"/>
<organism evidence="1 2">
    <name type="scientific">Methylorubrum extorquens (strain ATCC 14718 / DSM 1338 / JCM 2805 / NCIMB 9133 / AM1)</name>
    <name type="common">Methylobacterium extorquens</name>
    <dbReference type="NCBI Taxonomy" id="272630"/>
    <lineage>
        <taxon>Bacteria</taxon>
        <taxon>Pseudomonadati</taxon>
        <taxon>Pseudomonadota</taxon>
        <taxon>Alphaproteobacteria</taxon>
        <taxon>Hyphomicrobiales</taxon>
        <taxon>Methylobacteriaceae</taxon>
        <taxon>Methylorubrum</taxon>
    </lineage>
</organism>
<dbReference type="RefSeq" id="WP_012753768.1">
    <property type="nucleotide sequence ID" value="NC_012811.1"/>
</dbReference>
<gene>
    <name evidence="1" type="ordered locus">MexAM1_META2p0438</name>
</gene>
<accession>C5B4A8</accession>
<evidence type="ECO:0000313" key="1">
    <source>
        <dbReference type="EMBL" id="ACS43290.1"/>
    </source>
</evidence>
<name>C5B4A8_METEA</name>
<keyword evidence="1" id="KW-0614">Plasmid</keyword>